<dbReference type="EMBL" id="KE346217">
    <property type="protein sequence ID" value="EXC30919.1"/>
    <property type="molecule type" value="Genomic_DNA"/>
</dbReference>
<dbReference type="AlphaFoldDB" id="W9SIG8"/>
<name>W9SIG8_9ROSA</name>
<evidence type="ECO:0000313" key="2">
    <source>
        <dbReference type="Proteomes" id="UP000030645"/>
    </source>
</evidence>
<reference evidence="2" key="1">
    <citation type="submission" date="2013-01" db="EMBL/GenBank/DDBJ databases">
        <title>Draft Genome Sequence of a Mulberry Tree, Morus notabilis C.K. Schneid.</title>
        <authorList>
            <person name="He N."/>
            <person name="Zhao S."/>
        </authorList>
    </citation>
    <scope>NUCLEOTIDE SEQUENCE</scope>
</reference>
<organism evidence="1 2">
    <name type="scientific">Morus notabilis</name>
    <dbReference type="NCBI Taxonomy" id="981085"/>
    <lineage>
        <taxon>Eukaryota</taxon>
        <taxon>Viridiplantae</taxon>
        <taxon>Streptophyta</taxon>
        <taxon>Embryophyta</taxon>
        <taxon>Tracheophyta</taxon>
        <taxon>Spermatophyta</taxon>
        <taxon>Magnoliopsida</taxon>
        <taxon>eudicotyledons</taxon>
        <taxon>Gunneridae</taxon>
        <taxon>Pentapetalae</taxon>
        <taxon>rosids</taxon>
        <taxon>fabids</taxon>
        <taxon>Rosales</taxon>
        <taxon>Moraceae</taxon>
        <taxon>Moreae</taxon>
        <taxon>Morus</taxon>
    </lineage>
</organism>
<protein>
    <submittedName>
        <fullName evidence="1">Uncharacterized protein</fullName>
    </submittedName>
</protein>
<dbReference type="Proteomes" id="UP000030645">
    <property type="component" value="Unassembled WGS sequence"/>
</dbReference>
<sequence length="95" mass="10564">MEVVSCGIPGEGRTDRFLAITWGDWLRLSVGRKVTGCCRFATRYGQDLPVYLKCHYCSCGITGFVSVADWNSLHLSYGWTVRCFDGLEMCGSALI</sequence>
<accession>W9SIG8</accession>
<evidence type="ECO:0000313" key="1">
    <source>
        <dbReference type="EMBL" id="EXC30919.1"/>
    </source>
</evidence>
<proteinExistence type="predicted"/>
<keyword evidence="2" id="KW-1185">Reference proteome</keyword>
<gene>
    <name evidence="1" type="ORF">L484_028101</name>
</gene>